<proteinExistence type="predicted"/>
<accession>A0A4V1ANE2</accession>
<dbReference type="Proteomes" id="UP000294292">
    <property type="component" value="Chromosome"/>
</dbReference>
<dbReference type="KEGG" id="panc:E2636_15495"/>
<evidence type="ECO:0000313" key="1">
    <source>
        <dbReference type="EMBL" id="QBP42465.1"/>
    </source>
</evidence>
<dbReference type="AlphaFoldDB" id="A0A4V1ANE2"/>
<organism evidence="1 2">
    <name type="scientific">Paenisporosarcina antarctica</name>
    <dbReference type="NCBI Taxonomy" id="417367"/>
    <lineage>
        <taxon>Bacteria</taxon>
        <taxon>Bacillati</taxon>
        <taxon>Bacillota</taxon>
        <taxon>Bacilli</taxon>
        <taxon>Bacillales</taxon>
        <taxon>Caryophanaceae</taxon>
        <taxon>Paenisporosarcina</taxon>
    </lineage>
</organism>
<dbReference type="RefSeq" id="WP_134211013.1">
    <property type="nucleotide sequence ID" value="NZ_CP038015.1"/>
</dbReference>
<gene>
    <name evidence="1" type="ORF">E2636_15495</name>
</gene>
<sequence length="99" mass="11910">MSFFSKIFEAKNRRKTDRSIEQYNTKHGRLMSQVSEYEMIEKIDPTAEALILKRQLMKEKIILIERERNQLIQQLQTYIAKHKPASNSRYHVMLNKLNK</sequence>
<dbReference type="EMBL" id="CP038015">
    <property type="protein sequence ID" value="QBP42465.1"/>
    <property type="molecule type" value="Genomic_DNA"/>
</dbReference>
<reference evidence="1 2" key="1">
    <citation type="submission" date="2019-03" db="EMBL/GenBank/DDBJ databases">
        <title>Complete genome sequence of Paenisporosarcina antarctica CGMCC 1.6503T.</title>
        <authorList>
            <person name="Rong J.-C."/>
            <person name="Chi N.-Y."/>
            <person name="Zhang Q.-F."/>
        </authorList>
    </citation>
    <scope>NUCLEOTIDE SEQUENCE [LARGE SCALE GENOMIC DNA]</scope>
    <source>
        <strain evidence="1 2">CGMCC 1.6503</strain>
    </source>
</reference>
<name>A0A4V1ANE2_9BACL</name>
<protein>
    <submittedName>
        <fullName evidence="1">Uncharacterized protein</fullName>
    </submittedName>
</protein>
<keyword evidence="2" id="KW-1185">Reference proteome</keyword>
<evidence type="ECO:0000313" key="2">
    <source>
        <dbReference type="Proteomes" id="UP000294292"/>
    </source>
</evidence>
<dbReference type="OrthoDB" id="2427926at2"/>